<dbReference type="EMBL" id="JAUHJR010000002">
    <property type="protein sequence ID" value="MDN4160898.1"/>
    <property type="molecule type" value="Genomic_DNA"/>
</dbReference>
<feature type="region of interest" description="Disordered" evidence="1">
    <location>
        <begin position="41"/>
        <end position="70"/>
    </location>
</feature>
<feature type="compositionally biased region" description="Low complexity" evidence="1">
    <location>
        <begin position="41"/>
        <end position="53"/>
    </location>
</feature>
<accession>A0ABT8ERX3</accession>
<evidence type="ECO:0000256" key="1">
    <source>
        <dbReference type="SAM" id="MobiDB-lite"/>
    </source>
</evidence>
<comment type="caution">
    <text evidence="2">The sequence shown here is derived from an EMBL/GenBank/DDBJ whole genome shotgun (WGS) entry which is preliminary data.</text>
</comment>
<reference evidence="2" key="1">
    <citation type="submission" date="2023-06" db="EMBL/GenBank/DDBJ databases">
        <title>Draft genome sequence of Nocardioides sp. SOB72.</title>
        <authorList>
            <person name="Zhang G."/>
        </authorList>
    </citation>
    <scope>NUCLEOTIDE SEQUENCE</scope>
    <source>
        <strain evidence="2">SOB72</strain>
    </source>
</reference>
<keyword evidence="3" id="KW-1185">Reference proteome</keyword>
<organism evidence="2 3">
    <name type="scientific">Nocardioides abyssi</name>
    <dbReference type="NCBI Taxonomy" id="3058370"/>
    <lineage>
        <taxon>Bacteria</taxon>
        <taxon>Bacillati</taxon>
        <taxon>Actinomycetota</taxon>
        <taxon>Actinomycetes</taxon>
        <taxon>Propionibacteriales</taxon>
        <taxon>Nocardioidaceae</taxon>
        <taxon>Nocardioides</taxon>
    </lineage>
</organism>
<dbReference type="RefSeq" id="WP_300959785.1">
    <property type="nucleotide sequence ID" value="NZ_JAUHJR010000002.1"/>
</dbReference>
<protein>
    <recommendedName>
        <fullName evidence="4">DUF4245 domain-containing protein</fullName>
    </recommendedName>
</protein>
<gene>
    <name evidence="2" type="ORF">QWY29_05985</name>
</gene>
<proteinExistence type="predicted"/>
<evidence type="ECO:0000313" key="2">
    <source>
        <dbReference type="EMBL" id="MDN4160898.1"/>
    </source>
</evidence>
<dbReference type="Proteomes" id="UP001168537">
    <property type="component" value="Unassembled WGS sequence"/>
</dbReference>
<evidence type="ECO:0000313" key="3">
    <source>
        <dbReference type="Proteomes" id="UP001168537"/>
    </source>
</evidence>
<sequence length="216" mass="22917">MSARRPGAVVLGVVTALAAVVGVAGGALLATVLREEPATMPAAAPVPAVSPSYPVDPPPEIEPDPGSPSLSAGLPLRPVEVGIKPFGLRLPVPVGWTRSNSLPGEYKWRPPDFVENGYFLRVRLITGFQTLESAVQDRLDALEGASDVEQLAVEERDDRGFTVTYVSARHRRVAVERFLSFNGSTAYAVVAVIGRERDALGLADLAARIEQRAAVA</sequence>
<evidence type="ECO:0008006" key="4">
    <source>
        <dbReference type="Google" id="ProtNLM"/>
    </source>
</evidence>
<name>A0ABT8ERX3_9ACTN</name>